<evidence type="ECO:0000256" key="2">
    <source>
        <dbReference type="ARBA" id="ARBA00022603"/>
    </source>
</evidence>
<dbReference type="NCBIfam" id="TIGR00246">
    <property type="entry name" value="tRNA_RlmH_YbeA"/>
    <property type="match status" value="1"/>
</dbReference>
<feature type="binding site" evidence="6">
    <location>
        <position position="73"/>
    </location>
    <ligand>
        <name>S-adenosyl-L-methionine</name>
        <dbReference type="ChEBI" id="CHEBI:59789"/>
    </ligand>
</feature>
<comment type="subunit">
    <text evidence="6">Homodimer.</text>
</comment>
<dbReference type="CDD" id="cd18081">
    <property type="entry name" value="RlmH-like"/>
    <property type="match status" value="1"/>
</dbReference>
<comment type="subcellular location">
    <subcellularLocation>
        <location evidence="6">Cytoplasm</location>
    </subcellularLocation>
</comment>
<reference evidence="7" key="1">
    <citation type="journal article" date="2021" name="PeerJ">
        <title>Extensive microbial diversity within the chicken gut microbiome revealed by metagenomics and culture.</title>
        <authorList>
            <person name="Gilroy R."/>
            <person name="Ravi A."/>
            <person name="Getino M."/>
            <person name="Pursley I."/>
            <person name="Horton D.L."/>
            <person name="Alikhan N.F."/>
            <person name="Baker D."/>
            <person name="Gharbi K."/>
            <person name="Hall N."/>
            <person name="Watson M."/>
            <person name="Adriaenssens E.M."/>
            <person name="Foster-Nyarko E."/>
            <person name="Jarju S."/>
            <person name="Secka A."/>
            <person name="Antonio M."/>
            <person name="Oren A."/>
            <person name="Chaudhuri R.R."/>
            <person name="La Ragione R."/>
            <person name="Hildebrand F."/>
            <person name="Pallen M.J."/>
        </authorList>
    </citation>
    <scope>NUCLEOTIDE SEQUENCE</scope>
    <source>
        <strain evidence="7">5790</strain>
    </source>
</reference>
<organism evidence="7 8">
    <name type="scientific">Candidatus Monoglobus merdigallinarum</name>
    <dbReference type="NCBI Taxonomy" id="2838698"/>
    <lineage>
        <taxon>Bacteria</taxon>
        <taxon>Bacillati</taxon>
        <taxon>Bacillota</taxon>
        <taxon>Clostridia</taxon>
        <taxon>Monoglobales</taxon>
        <taxon>Monoglobaceae</taxon>
        <taxon>Monoglobus</taxon>
    </lineage>
</organism>
<dbReference type="PANTHER" id="PTHR33603:SF1">
    <property type="entry name" value="RIBOSOMAL RNA LARGE SUBUNIT METHYLTRANSFERASE H"/>
    <property type="match status" value="1"/>
</dbReference>
<dbReference type="PANTHER" id="PTHR33603">
    <property type="entry name" value="METHYLTRANSFERASE"/>
    <property type="match status" value="1"/>
</dbReference>
<evidence type="ECO:0000256" key="6">
    <source>
        <dbReference type="HAMAP-Rule" id="MF_00658"/>
    </source>
</evidence>
<dbReference type="InterPro" id="IPR029028">
    <property type="entry name" value="Alpha/beta_knot_MTases"/>
</dbReference>
<keyword evidence="1 6" id="KW-0698">rRNA processing</keyword>
<dbReference type="InterPro" id="IPR029026">
    <property type="entry name" value="tRNA_m1G_MTases_N"/>
</dbReference>
<accession>A0A9D1PPT8</accession>
<dbReference type="Pfam" id="PF02590">
    <property type="entry name" value="SPOUT_MTase"/>
    <property type="match status" value="1"/>
</dbReference>
<dbReference type="EC" id="2.1.1.177" evidence="6"/>
<keyword evidence="3 6" id="KW-0808">Transferase</keyword>
<dbReference type="InterPro" id="IPR003742">
    <property type="entry name" value="RlmH-like"/>
</dbReference>
<evidence type="ECO:0000256" key="3">
    <source>
        <dbReference type="ARBA" id="ARBA00022679"/>
    </source>
</evidence>
<dbReference type="NCBIfam" id="NF000985">
    <property type="entry name" value="PRK00103.1-3"/>
    <property type="match status" value="1"/>
</dbReference>
<feature type="binding site" evidence="6">
    <location>
        <begin position="124"/>
        <end position="129"/>
    </location>
    <ligand>
        <name>S-adenosyl-L-methionine</name>
        <dbReference type="ChEBI" id="CHEBI:59789"/>
    </ligand>
</feature>
<comment type="catalytic activity">
    <reaction evidence="6">
        <text>pseudouridine(1915) in 23S rRNA + S-adenosyl-L-methionine = N(3)-methylpseudouridine(1915) in 23S rRNA + S-adenosyl-L-homocysteine + H(+)</text>
        <dbReference type="Rhea" id="RHEA:42752"/>
        <dbReference type="Rhea" id="RHEA-COMP:10221"/>
        <dbReference type="Rhea" id="RHEA-COMP:10222"/>
        <dbReference type="ChEBI" id="CHEBI:15378"/>
        <dbReference type="ChEBI" id="CHEBI:57856"/>
        <dbReference type="ChEBI" id="CHEBI:59789"/>
        <dbReference type="ChEBI" id="CHEBI:65314"/>
        <dbReference type="ChEBI" id="CHEBI:74486"/>
        <dbReference type="EC" id="2.1.1.177"/>
    </reaction>
</comment>
<dbReference type="SUPFAM" id="SSF75217">
    <property type="entry name" value="alpha/beta knot"/>
    <property type="match status" value="1"/>
</dbReference>
<dbReference type="GO" id="GO:0005737">
    <property type="term" value="C:cytoplasm"/>
    <property type="evidence" value="ECO:0007669"/>
    <property type="project" value="UniProtKB-SubCell"/>
</dbReference>
<dbReference type="EMBL" id="DXIJ01000008">
    <property type="protein sequence ID" value="HIV85288.1"/>
    <property type="molecule type" value="Genomic_DNA"/>
</dbReference>
<dbReference type="AlphaFoldDB" id="A0A9D1PPT8"/>
<dbReference type="PIRSF" id="PIRSF004505">
    <property type="entry name" value="MT_bac"/>
    <property type="match status" value="1"/>
</dbReference>
<dbReference type="Gene3D" id="3.40.1280.10">
    <property type="match status" value="1"/>
</dbReference>
<keyword evidence="2 6" id="KW-0489">Methyltransferase</keyword>
<keyword evidence="4 6" id="KW-0949">S-adenosyl-L-methionine</keyword>
<dbReference type="HAMAP" id="MF_00658">
    <property type="entry name" value="23SrRNA_methyltr_H"/>
    <property type="match status" value="1"/>
</dbReference>
<dbReference type="Proteomes" id="UP000824162">
    <property type="component" value="Unassembled WGS sequence"/>
</dbReference>
<reference evidence="7" key="2">
    <citation type="submission" date="2021-04" db="EMBL/GenBank/DDBJ databases">
        <authorList>
            <person name="Gilroy R."/>
        </authorList>
    </citation>
    <scope>NUCLEOTIDE SEQUENCE</scope>
    <source>
        <strain evidence="7">5790</strain>
    </source>
</reference>
<evidence type="ECO:0000256" key="1">
    <source>
        <dbReference type="ARBA" id="ARBA00022552"/>
    </source>
</evidence>
<gene>
    <name evidence="6 7" type="primary">rlmH</name>
    <name evidence="7" type="ORF">H9900_00590</name>
</gene>
<sequence>MNKLTVICVGRLKEKYLTEAVGEYAKRIGRFSRLELVEVKDEPTAAGAEARVLEREGERIISRIPAQSYVVALCVEGRQMSSTELAEKMRTLSLSGSGHMTVIIGGSLGLSEEVKKRAQLRLSFSRMTFPHQLMRVILLEQLYRALTINNNVKYHK</sequence>
<comment type="similarity">
    <text evidence="5 6">Belongs to the RNA methyltransferase RlmH family.</text>
</comment>
<keyword evidence="6" id="KW-0963">Cytoplasm</keyword>
<evidence type="ECO:0000256" key="5">
    <source>
        <dbReference type="ARBA" id="ARBA00038303"/>
    </source>
</evidence>
<comment type="function">
    <text evidence="6">Specifically methylates the pseudouridine at position 1915 (m3Psi1915) in 23S rRNA.</text>
</comment>
<feature type="binding site" evidence="6">
    <location>
        <position position="105"/>
    </location>
    <ligand>
        <name>S-adenosyl-L-methionine</name>
        <dbReference type="ChEBI" id="CHEBI:59789"/>
    </ligand>
</feature>
<name>A0A9D1PPT8_9FIRM</name>
<dbReference type="GO" id="GO:0070038">
    <property type="term" value="F:rRNA (pseudouridine-N3-)-methyltransferase activity"/>
    <property type="evidence" value="ECO:0007669"/>
    <property type="project" value="UniProtKB-UniRule"/>
</dbReference>
<evidence type="ECO:0000256" key="4">
    <source>
        <dbReference type="ARBA" id="ARBA00022691"/>
    </source>
</evidence>
<proteinExistence type="inferred from homology"/>
<evidence type="ECO:0000313" key="7">
    <source>
        <dbReference type="EMBL" id="HIV85288.1"/>
    </source>
</evidence>
<comment type="caution">
    <text evidence="7">The sequence shown here is derived from an EMBL/GenBank/DDBJ whole genome shotgun (WGS) entry which is preliminary data.</text>
</comment>
<protein>
    <recommendedName>
        <fullName evidence="6">Ribosomal RNA large subunit methyltransferase H</fullName>
        <ecNumber evidence="6">2.1.1.177</ecNumber>
    </recommendedName>
    <alternativeName>
        <fullName evidence="6">23S rRNA (pseudouridine1915-N3)-methyltransferase</fullName>
    </alternativeName>
    <alternativeName>
        <fullName evidence="6">23S rRNA m3Psi1915 methyltransferase</fullName>
    </alternativeName>
    <alternativeName>
        <fullName evidence="6">rRNA (pseudouridine-N3-)-methyltransferase RlmH</fullName>
    </alternativeName>
</protein>
<evidence type="ECO:0000313" key="8">
    <source>
        <dbReference type="Proteomes" id="UP000824162"/>
    </source>
</evidence>